<dbReference type="AlphaFoldDB" id="A0A9X0A7L7"/>
<evidence type="ECO:0000259" key="1">
    <source>
        <dbReference type="PROSITE" id="PS50800"/>
    </source>
</evidence>
<evidence type="ECO:0000313" key="2">
    <source>
        <dbReference type="EMBL" id="KAJ7394807.1"/>
    </source>
</evidence>
<proteinExistence type="predicted"/>
<dbReference type="InterPro" id="IPR036361">
    <property type="entry name" value="SAP_dom_sf"/>
</dbReference>
<feature type="domain" description="SAP" evidence="1">
    <location>
        <begin position="28"/>
        <end position="62"/>
    </location>
</feature>
<keyword evidence="3" id="KW-1185">Reference proteome</keyword>
<gene>
    <name evidence="2" type="ORF">OS493_000641</name>
</gene>
<sequence length="142" mass="15768">MASTTTGETKVNICSLSDIKDKITPENLPFHSKEQLLYYCKQLGLKTTGEKKELIERLSPLGKFPELFAKKVNRLTVKFSFSTSLDAAEIPSPSAKWRVLGKDEEVYVPVVTDSTIKGYQKAKYAGGKGNTEKLLECFLCAV</sequence>
<dbReference type="Proteomes" id="UP001163046">
    <property type="component" value="Unassembled WGS sequence"/>
</dbReference>
<dbReference type="OrthoDB" id="6012473at2759"/>
<dbReference type="EMBL" id="MU825396">
    <property type="protein sequence ID" value="KAJ7394807.1"/>
    <property type="molecule type" value="Genomic_DNA"/>
</dbReference>
<protein>
    <recommendedName>
        <fullName evidence="1">SAP domain-containing protein</fullName>
    </recommendedName>
</protein>
<accession>A0A9X0A7L7</accession>
<name>A0A9X0A7L7_9CNID</name>
<evidence type="ECO:0000313" key="3">
    <source>
        <dbReference type="Proteomes" id="UP001163046"/>
    </source>
</evidence>
<comment type="caution">
    <text evidence="2">The sequence shown here is derived from an EMBL/GenBank/DDBJ whole genome shotgun (WGS) entry which is preliminary data.</text>
</comment>
<reference evidence="2" key="1">
    <citation type="submission" date="2023-01" db="EMBL/GenBank/DDBJ databases">
        <title>Genome assembly of the deep-sea coral Lophelia pertusa.</title>
        <authorList>
            <person name="Herrera S."/>
            <person name="Cordes E."/>
        </authorList>
    </citation>
    <scope>NUCLEOTIDE SEQUENCE</scope>
    <source>
        <strain evidence="2">USNM1676648</strain>
        <tissue evidence="2">Polyp</tissue>
    </source>
</reference>
<dbReference type="PROSITE" id="PS50800">
    <property type="entry name" value="SAP"/>
    <property type="match status" value="1"/>
</dbReference>
<dbReference type="InterPro" id="IPR003034">
    <property type="entry name" value="SAP_dom"/>
</dbReference>
<dbReference type="SUPFAM" id="SSF68906">
    <property type="entry name" value="SAP domain"/>
    <property type="match status" value="1"/>
</dbReference>
<organism evidence="2 3">
    <name type="scientific">Desmophyllum pertusum</name>
    <dbReference type="NCBI Taxonomy" id="174260"/>
    <lineage>
        <taxon>Eukaryota</taxon>
        <taxon>Metazoa</taxon>
        <taxon>Cnidaria</taxon>
        <taxon>Anthozoa</taxon>
        <taxon>Hexacorallia</taxon>
        <taxon>Scleractinia</taxon>
        <taxon>Caryophylliina</taxon>
        <taxon>Caryophylliidae</taxon>
        <taxon>Desmophyllum</taxon>
    </lineage>
</organism>